<protein>
    <submittedName>
        <fullName evidence="2">Uncharacterized protein LOC104226618</fullName>
    </submittedName>
</protein>
<keyword evidence="1" id="KW-1185">Reference proteome</keyword>
<gene>
    <name evidence="2" type="primary">LOC104226618</name>
</gene>
<evidence type="ECO:0000313" key="1">
    <source>
        <dbReference type="Proteomes" id="UP000189701"/>
    </source>
</evidence>
<proteinExistence type="predicted"/>
<reference evidence="1" key="1">
    <citation type="journal article" date="2013" name="Genome Biol.">
        <title>Reference genomes and transcriptomes of Nicotiana sylvestris and Nicotiana tomentosiformis.</title>
        <authorList>
            <person name="Sierro N."/>
            <person name="Battey J.N."/>
            <person name="Ouadi S."/>
            <person name="Bovet L."/>
            <person name="Goepfert S."/>
            <person name="Bakaher N."/>
            <person name="Peitsch M.C."/>
            <person name="Ivanov N.V."/>
        </authorList>
    </citation>
    <scope>NUCLEOTIDE SEQUENCE [LARGE SCALE GENOMIC DNA]</scope>
</reference>
<organism evidence="1 2">
    <name type="scientific">Nicotiana sylvestris</name>
    <name type="common">Wood tobacco</name>
    <name type="synonym">South American tobacco</name>
    <dbReference type="NCBI Taxonomy" id="4096"/>
    <lineage>
        <taxon>Eukaryota</taxon>
        <taxon>Viridiplantae</taxon>
        <taxon>Streptophyta</taxon>
        <taxon>Embryophyta</taxon>
        <taxon>Tracheophyta</taxon>
        <taxon>Spermatophyta</taxon>
        <taxon>Magnoliopsida</taxon>
        <taxon>eudicotyledons</taxon>
        <taxon>Gunneridae</taxon>
        <taxon>Pentapetalae</taxon>
        <taxon>asterids</taxon>
        <taxon>lamiids</taxon>
        <taxon>Solanales</taxon>
        <taxon>Solanaceae</taxon>
        <taxon>Nicotianoideae</taxon>
        <taxon>Nicotianeae</taxon>
        <taxon>Nicotiana</taxon>
    </lineage>
</organism>
<name>A0A1U7WQI0_NICSY</name>
<sequence length="174" mass="20035">MGKMSRGKATGPDEIPIEFWRYASRAGLEWLAGLFNVIFGMKRIPDEWWWSTMVPVLGEGGGREDKEGGVYIGKPAQVHAGSFYYGSYPPYQEVGRIIQGRKRDLHMVFVDLEKAYDKVPKDVLWRCLEVKGMPMAYIRVIKDMYDGAITRDRIVRGQVQLAEVHLSHLLYFFE</sequence>
<dbReference type="AlphaFoldDB" id="A0A1U7WQI0"/>
<evidence type="ECO:0000313" key="2">
    <source>
        <dbReference type="RefSeq" id="XP_009776949.1"/>
    </source>
</evidence>
<dbReference type="Proteomes" id="UP000189701">
    <property type="component" value="Unplaced"/>
</dbReference>
<reference evidence="2" key="2">
    <citation type="submission" date="2025-08" db="UniProtKB">
        <authorList>
            <consortium name="RefSeq"/>
        </authorList>
    </citation>
    <scope>IDENTIFICATION</scope>
    <source>
        <tissue evidence="2">Leaf</tissue>
    </source>
</reference>
<dbReference type="PANTHER" id="PTHR19446">
    <property type="entry name" value="REVERSE TRANSCRIPTASES"/>
    <property type="match status" value="1"/>
</dbReference>
<accession>A0A1U7WQI0</accession>
<dbReference type="STRING" id="4096.A0A1U7WQI0"/>
<dbReference type="RefSeq" id="XP_009776949.1">
    <property type="nucleotide sequence ID" value="XM_009778647.1"/>
</dbReference>